<dbReference type="InterPro" id="IPR021395">
    <property type="entry name" value="DUF3035"/>
</dbReference>
<sequence length="167" mass="17977">MRLVAALVLFPLVLGACANTGLRDIRTPALGPDEFMILPVKPLSQPSDYTALPIPTPGQSNLTDRDAVAEGIIAFGGKPEAAGGAVPARDAALVQQASRLGVSQGIRQDLTEADKSFRKRKGRFTSLKVVPTDRYNQVYKRQSLDARDEARRWRLAGARTPSAPPSN</sequence>
<name>A0A0F9KUB6_9ZZZZ</name>
<dbReference type="PROSITE" id="PS51257">
    <property type="entry name" value="PROKAR_LIPOPROTEIN"/>
    <property type="match status" value="1"/>
</dbReference>
<comment type="caution">
    <text evidence="1">The sequence shown here is derived from an EMBL/GenBank/DDBJ whole genome shotgun (WGS) entry which is preliminary data.</text>
</comment>
<dbReference type="AlphaFoldDB" id="A0A0F9KUB6"/>
<dbReference type="Pfam" id="PF11233">
    <property type="entry name" value="DUF3035"/>
    <property type="match status" value="1"/>
</dbReference>
<reference evidence="1" key="1">
    <citation type="journal article" date="2015" name="Nature">
        <title>Complex archaea that bridge the gap between prokaryotes and eukaryotes.</title>
        <authorList>
            <person name="Spang A."/>
            <person name="Saw J.H."/>
            <person name="Jorgensen S.L."/>
            <person name="Zaremba-Niedzwiedzka K."/>
            <person name="Martijn J."/>
            <person name="Lind A.E."/>
            <person name="van Eijk R."/>
            <person name="Schleper C."/>
            <person name="Guy L."/>
            <person name="Ettema T.J."/>
        </authorList>
    </citation>
    <scope>NUCLEOTIDE SEQUENCE</scope>
</reference>
<evidence type="ECO:0008006" key="2">
    <source>
        <dbReference type="Google" id="ProtNLM"/>
    </source>
</evidence>
<organism evidence="1">
    <name type="scientific">marine sediment metagenome</name>
    <dbReference type="NCBI Taxonomy" id="412755"/>
    <lineage>
        <taxon>unclassified sequences</taxon>
        <taxon>metagenomes</taxon>
        <taxon>ecological metagenomes</taxon>
    </lineage>
</organism>
<dbReference type="EMBL" id="LAZR01008498">
    <property type="protein sequence ID" value="KKM78386.1"/>
    <property type="molecule type" value="Genomic_DNA"/>
</dbReference>
<protein>
    <recommendedName>
        <fullName evidence="2">DUF3035 domain-containing protein</fullName>
    </recommendedName>
</protein>
<accession>A0A0F9KUB6</accession>
<proteinExistence type="predicted"/>
<evidence type="ECO:0000313" key="1">
    <source>
        <dbReference type="EMBL" id="KKM78386.1"/>
    </source>
</evidence>
<gene>
    <name evidence="1" type="ORF">LCGC14_1360520</name>
</gene>